<dbReference type="EMBL" id="QQXL01000009">
    <property type="protein sequence ID" value="RKW69432.1"/>
    <property type="molecule type" value="Genomic_DNA"/>
</dbReference>
<reference evidence="2 3" key="1">
    <citation type="submission" date="2018-07" db="EMBL/GenBank/DDBJ databases">
        <title>Arthrobacter sp. nov., isolated from raw cow's milk with high bacterial count.</title>
        <authorList>
            <person name="Hahne J."/>
            <person name="Isele D."/>
            <person name="Lipski A."/>
        </authorList>
    </citation>
    <scope>NUCLEOTIDE SEQUENCE [LARGE SCALE GENOMIC DNA]</scope>
    <source>
        <strain evidence="2 3">JZ R-183</strain>
    </source>
</reference>
<keyword evidence="3" id="KW-1185">Reference proteome</keyword>
<dbReference type="Proteomes" id="UP000273119">
    <property type="component" value="Unassembled WGS sequence"/>
</dbReference>
<proteinExistence type="predicted"/>
<feature type="compositionally biased region" description="Gly residues" evidence="1">
    <location>
        <begin position="1"/>
        <end position="23"/>
    </location>
</feature>
<dbReference type="AlphaFoldDB" id="A0A496PFE4"/>
<gene>
    <name evidence="2" type="ORF">DWQ67_12805</name>
</gene>
<comment type="caution">
    <text evidence="2">The sequence shown here is derived from an EMBL/GenBank/DDBJ whole genome shotgun (WGS) entry which is preliminary data.</text>
</comment>
<sequence length="99" mass="10019">MSRLGQPGGGGAAGRVGEQGGRLGRAPLGGNAWQQGHALAPVHRGGTSASRSGVGRACCARRRLAGPRRRSRGRSGRSGRRSGSRCGGRRSGSRCGGSR</sequence>
<name>A0A496PFE4_9MICC</name>
<protein>
    <submittedName>
        <fullName evidence="2">Uncharacterized protein</fullName>
    </submittedName>
</protein>
<evidence type="ECO:0000313" key="2">
    <source>
        <dbReference type="EMBL" id="RKW69432.1"/>
    </source>
</evidence>
<feature type="region of interest" description="Disordered" evidence="1">
    <location>
        <begin position="1"/>
        <end position="99"/>
    </location>
</feature>
<accession>A0A496PFE4</accession>
<feature type="compositionally biased region" description="Basic residues" evidence="1">
    <location>
        <begin position="59"/>
        <end position="92"/>
    </location>
</feature>
<evidence type="ECO:0000256" key="1">
    <source>
        <dbReference type="SAM" id="MobiDB-lite"/>
    </source>
</evidence>
<organism evidence="2 3">
    <name type="scientific">Galactobacter caseinivorans</name>
    <dbReference type="NCBI Taxonomy" id="2676123"/>
    <lineage>
        <taxon>Bacteria</taxon>
        <taxon>Bacillati</taxon>
        <taxon>Actinomycetota</taxon>
        <taxon>Actinomycetes</taxon>
        <taxon>Micrococcales</taxon>
        <taxon>Micrococcaceae</taxon>
        <taxon>Galactobacter</taxon>
    </lineage>
</organism>
<evidence type="ECO:0000313" key="3">
    <source>
        <dbReference type="Proteomes" id="UP000273119"/>
    </source>
</evidence>